<dbReference type="InterPro" id="IPR058636">
    <property type="entry name" value="Beta-barrel_YknX"/>
</dbReference>
<gene>
    <name evidence="9" type="ORF">DCMF_10460</name>
</gene>
<dbReference type="Gene3D" id="2.40.420.20">
    <property type="match status" value="1"/>
</dbReference>
<dbReference type="NCBIfam" id="TIGR01730">
    <property type="entry name" value="RND_mfp"/>
    <property type="match status" value="1"/>
</dbReference>
<accession>A0A3G1KSJ9</accession>
<name>A0A3G1KSJ9_FORW1</name>
<feature type="domain" description="CusB-like barrel-sandwich hybrid" evidence="6">
    <location>
        <begin position="84"/>
        <end position="177"/>
    </location>
</feature>
<evidence type="ECO:0000256" key="5">
    <source>
        <dbReference type="SAM" id="Phobius"/>
    </source>
</evidence>
<feature type="compositionally biased region" description="Gly residues" evidence="4">
    <location>
        <begin position="571"/>
        <end position="583"/>
    </location>
</feature>
<dbReference type="SUPFAM" id="SSF111369">
    <property type="entry name" value="HlyD-like secretion proteins"/>
    <property type="match status" value="2"/>
</dbReference>
<evidence type="ECO:0000259" key="6">
    <source>
        <dbReference type="Pfam" id="PF25919"/>
    </source>
</evidence>
<feature type="domain" description="YknX-like beta-barrel" evidence="8">
    <location>
        <begin position="404"/>
        <end position="475"/>
    </location>
</feature>
<evidence type="ECO:0000259" key="7">
    <source>
        <dbReference type="Pfam" id="PF25967"/>
    </source>
</evidence>
<evidence type="ECO:0000256" key="2">
    <source>
        <dbReference type="ARBA" id="ARBA00009477"/>
    </source>
</evidence>
<protein>
    <submittedName>
        <fullName evidence="9">Uncharacterized protein</fullName>
    </submittedName>
</protein>
<evidence type="ECO:0000313" key="9">
    <source>
        <dbReference type="EMBL" id="ATW25135.1"/>
    </source>
</evidence>
<dbReference type="OrthoDB" id="9791520at2"/>
<dbReference type="InterPro" id="IPR058627">
    <property type="entry name" value="MdtA-like_C"/>
</dbReference>
<dbReference type="InterPro" id="IPR058790">
    <property type="entry name" value="BSH_CusB"/>
</dbReference>
<dbReference type="EMBL" id="CP017634">
    <property type="protein sequence ID" value="ATW25135.1"/>
    <property type="molecule type" value="Genomic_DNA"/>
</dbReference>
<dbReference type="GO" id="GO:0022857">
    <property type="term" value="F:transmembrane transporter activity"/>
    <property type="evidence" value="ECO:0007669"/>
    <property type="project" value="InterPro"/>
</dbReference>
<dbReference type="InterPro" id="IPR006143">
    <property type="entry name" value="RND_pump_MFP"/>
</dbReference>
<feature type="domain" description="Multidrug resistance protein MdtA-like C-terminal permuted SH3" evidence="7">
    <location>
        <begin position="485"/>
        <end position="542"/>
    </location>
</feature>
<keyword evidence="3" id="KW-0175">Coiled coil</keyword>
<sequence>MITRISMIVVILIVVLGGGYYAYQQLVPPPDQKAQGPVYSTQSVKKGDLDVGVEATGPLNPNWGGGIQVPGGYGDTSGISSYIIDKVLVKPGDLVKQGQVLVQLLAPDLDTKLETAREDLAAEEKSLASLMGISVEDIDQVDPDAGIILRAPIDGRVMDLNYKEGEEVLQGQIVSRIVDDTRFEVIAKLTPVEYKQLTKDQVAVLSFSDFFNDFIAAEIIDINPNPVPEASAELDSDQAPNSQVEDYEFVYWVTLEGKNPGLVRPDMHVNIGFISAADAKKKPVDYTNIRWLRYTSKVDKYVNEQRVLSQAESVITELFVHKMESVKKGDPIASLAGQDVRDTIDEKLTSIRSKRAELHEWEAKEGFLEVRAPMDGIVADLSRQAGGTAQPGEWLGSIYQASDMQIWTQVDDVDILLVKQGAPVDVSVDALPGKVFEGKVDQVATMGKDENGVAQFQVSITVKGGPELRPGMQAKAYIKAGNVKNALLVPLEAVFQEDGQNKVEVLQPDGTPKVVPVELGLMNDKMAEVKKGLTEGQKVITGSSADLLPSQKIQSDNLLPGKQDNGEDGTGDTGDTGGTGGNNGQQQNGK</sequence>
<feature type="transmembrane region" description="Helical" evidence="5">
    <location>
        <begin position="5"/>
        <end position="23"/>
    </location>
</feature>
<evidence type="ECO:0000256" key="3">
    <source>
        <dbReference type="ARBA" id="ARBA00023054"/>
    </source>
</evidence>
<dbReference type="InterPro" id="IPR050465">
    <property type="entry name" value="UPF0194_transport"/>
</dbReference>
<organism evidence="9 10">
    <name type="scientific">Formimonas warabiya</name>
    <dbReference type="NCBI Taxonomy" id="1761012"/>
    <lineage>
        <taxon>Bacteria</taxon>
        <taxon>Bacillati</taxon>
        <taxon>Bacillota</taxon>
        <taxon>Clostridia</taxon>
        <taxon>Eubacteriales</taxon>
        <taxon>Peptococcaceae</taxon>
        <taxon>Candidatus Formimonas</taxon>
    </lineage>
</organism>
<dbReference type="Pfam" id="PF25990">
    <property type="entry name" value="Beta-barrel_YknX"/>
    <property type="match status" value="1"/>
</dbReference>
<dbReference type="Pfam" id="PF25919">
    <property type="entry name" value="BSH_CusB"/>
    <property type="match status" value="1"/>
</dbReference>
<proteinExistence type="inferred from homology"/>
<evidence type="ECO:0000256" key="4">
    <source>
        <dbReference type="SAM" id="MobiDB-lite"/>
    </source>
</evidence>
<dbReference type="Proteomes" id="UP000323521">
    <property type="component" value="Chromosome"/>
</dbReference>
<comment type="subcellular location">
    <subcellularLocation>
        <location evidence="1">Cell envelope</location>
    </subcellularLocation>
</comment>
<evidence type="ECO:0000259" key="8">
    <source>
        <dbReference type="Pfam" id="PF25990"/>
    </source>
</evidence>
<dbReference type="RefSeq" id="WP_148134386.1">
    <property type="nucleotide sequence ID" value="NZ_CP017634.1"/>
</dbReference>
<comment type="similarity">
    <text evidence="2">Belongs to the membrane fusion protein (MFP) (TC 8.A.1) family.</text>
</comment>
<dbReference type="PRINTS" id="PR01490">
    <property type="entry name" value="RTXTOXIND"/>
</dbReference>
<evidence type="ECO:0000313" key="10">
    <source>
        <dbReference type="Proteomes" id="UP000323521"/>
    </source>
</evidence>
<feature type="region of interest" description="Disordered" evidence="4">
    <location>
        <begin position="549"/>
        <end position="590"/>
    </location>
</feature>
<dbReference type="GO" id="GO:0016020">
    <property type="term" value="C:membrane"/>
    <property type="evidence" value="ECO:0007669"/>
    <property type="project" value="InterPro"/>
</dbReference>
<dbReference type="GO" id="GO:0030313">
    <property type="term" value="C:cell envelope"/>
    <property type="evidence" value="ECO:0007669"/>
    <property type="project" value="UniProtKB-SubCell"/>
</dbReference>
<keyword evidence="5" id="KW-0812">Transmembrane</keyword>
<dbReference type="AlphaFoldDB" id="A0A3G1KSJ9"/>
<dbReference type="Gene3D" id="2.40.30.170">
    <property type="match status" value="1"/>
</dbReference>
<keyword evidence="10" id="KW-1185">Reference proteome</keyword>
<dbReference type="Gene3D" id="2.40.50.100">
    <property type="match status" value="2"/>
</dbReference>
<keyword evidence="5" id="KW-0472">Membrane</keyword>
<dbReference type="PANTHER" id="PTHR32347">
    <property type="entry name" value="EFFLUX SYSTEM COMPONENT YKNX-RELATED"/>
    <property type="match status" value="1"/>
</dbReference>
<dbReference type="Pfam" id="PF25967">
    <property type="entry name" value="RND-MFP_C"/>
    <property type="match status" value="1"/>
</dbReference>
<reference evidence="9 10" key="1">
    <citation type="submission" date="2016-10" db="EMBL/GenBank/DDBJ databases">
        <title>Complete Genome Sequence of Peptococcaceae strain DCMF.</title>
        <authorList>
            <person name="Edwards R.J."/>
            <person name="Holland S.I."/>
            <person name="Deshpande N.P."/>
            <person name="Wong Y.K."/>
            <person name="Ertan H."/>
            <person name="Manefield M."/>
            <person name="Russell T.L."/>
            <person name="Lee M.J."/>
        </authorList>
    </citation>
    <scope>NUCLEOTIDE SEQUENCE [LARGE SCALE GENOMIC DNA]</scope>
    <source>
        <strain evidence="9 10">DCMF</strain>
    </source>
</reference>
<evidence type="ECO:0000256" key="1">
    <source>
        <dbReference type="ARBA" id="ARBA00004196"/>
    </source>
</evidence>
<dbReference type="KEGG" id="fwa:DCMF_10460"/>
<keyword evidence="5" id="KW-1133">Transmembrane helix</keyword>